<dbReference type="PANTHER" id="PTHR10579:SF43">
    <property type="entry name" value="ZINC FINGER (C3HC4-TYPE RING FINGER) FAMILY PROTEIN"/>
    <property type="match status" value="1"/>
</dbReference>
<feature type="chain" id="PRO_5046240567" evidence="3">
    <location>
        <begin position="28"/>
        <end position="633"/>
    </location>
</feature>
<evidence type="ECO:0000256" key="3">
    <source>
        <dbReference type="SAM" id="SignalP"/>
    </source>
</evidence>
<keyword evidence="2" id="KW-0472">Membrane</keyword>
<dbReference type="PROSITE" id="PS50234">
    <property type="entry name" value="VWFA"/>
    <property type="match status" value="1"/>
</dbReference>
<dbReference type="Pfam" id="PF13519">
    <property type="entry name" value="VWA_2"/>
    <property type="match status" value="1"/>
</dbReference>
<keyword evidence="6" id="KW-1185">Reference proteome</keyword>
<feature type="region of interest" description="Disordered" evidence="1">
    <location>
        <begin position="235"/>
        <end position="254"/>
    </location>
</feature>
<evidence type="ECO:0000259" key="4">
    <source>
        <dbReference type="PROSITE" id="PS50234"/>
    </source>
</evidence>
<reference evidence="5 6" key="1">
    <citation type="submission" date="2024-09" db="EMBL/GenBank/DDBJ databases">
        <authorList>
            <person name="Sun Q."/>
            <person name="Mori K."/>
        </authorList>
    </citation>
    <scope>NUCLEOTIDE SEQUENCE [LARGE SCALE GENOMIC DNA]</scope>
    <source>
        <strain evidence="5 6">TBRC 7907</strain>
    </source>
</reference>
<keyword evidence="2" id="KW-1133">Transmembrane helix</keyword>
<keyword evidence="3" id="KW-0732">Signal</keyword>
<accession>A0ABV5ZRD9</accession>
<proteinExistence type="predicted"/>
<dbReference type="PANTHER" id="PTHR10579">
    <property type="entry name" value="CALCIUM-ACTIVATED CHLORIDE CHANNEL REGULATOR"/>
    <property type="match status" value="1"/>
</dbReference>
<protein>
    <submittedName>
        <fullName evidence="5">VWA domain-containing protein</fullName>
    </submittedName>
</protein>
<gene>
    <name evidence="5" type="ORF">ACFFQA_05875</name>
</gene>
<dbReference type="SMART" id="SM00327">
    <property type="entry name" value="VWA"/>
    <property type="match status" value="1"/>
</dbReference>
<dbReference type="Proteomes" id="UP001589693">
    <property type="component" value="Unassembled WGS sequence"/>
</dbReference>
<keyword evidence="2" id="KW-0812">Transmembrane</keyword>
<evidence type="ECO:0000256" key="1">
    <source>
        <dbReference type="SAM" id="MobiDB-lite"/>
    </source>
</evidence>
<evidence type="ECO:0000313" key="5">
    <source>
        <dbReference type="EMBL" id="MFB9903462.1"/>
    </source>
</evidence>
<dbReference type="InterPro" id="IPR051266">
    <property type="entry name" value="CLCR"/>
</dbReference>
<dbReference type="RefSeq" id="WP_377850601.1">
    <property type="nucleotide sequence ID" value="NZ_JBHLZU010000005.1"/>
</dbReference>
<dbReference type="InterPro" id="IPR002035">
    <property type="entry name" value="VWF_A"/>
</dbReference>
<dbReference type="Gene3D" id="3.40.50.410">
    <property type="entry name" value="von Willebrand factor, type A domain"/>
    <property type="match status" value="1"/>
</dbReference>
<comment type="caution">
    <text evidence="5">The sequence shown here is derived from an EMBL/GenBank/DDBJ whole genome shotgun (WGS) entry which is preliminary data.</text>
</comment>
<evidence type="ECO:0000256" key="2">
    <source>
        <dbReference type="SAM" id="Phobius"/>
    </source>
</evidence>
<name>A0ABV5ZRD9_9PSEU</name>
<feature type="signal peptide" evidence="3">
    <location>
        <begin position="1"/>
        <end position="27"/>
    </location>
</feature>
<dbReference type="EMBL" id="JBHLZU010000005">
    <property type="protein sequence ID" value="MFB9903462.1"/>
    <property type="molecule type" value="Genomic_DNA"/>
</dbReference>
<organism evidence="5 6">
    <name type="scientific">Allokutzneria oryzae</name>
    <dbReference type="NCBI Taxonomy" id="1378989"/>
    <lineage>
        <taxon>Bacteria</taxon>
        <taxon>Bacillati</taxon>
        <taxon>Actinomycetota</taxon>
        <taxon>Actinomycetes</taxon>
        <taxon>Pseudonocardiales</taxon>
        <taxon>Pseudonocardiaceae</taxon>
        <taxon>Allokutzneria</taxon>
    </lineage>
</organism>
<dbReference type="InterPro" id="IPR036465">
    <property type="entry name" value="vWFA_dom_sf"/>
</dbReference>
<feature type="domain" description="VWFA" evidence="4">
    <location>
        <begin position="36"/>
        <end position="221"/>
    </location>
</feature>
<evidence type="ECO:0000313" key="6">
    <source>
        <dbReference type="Proteomes" id="UP001589693"/>
    </source>
</evidence>
<sequence>MARTTAVVSAVLAGLLGLGPAAIPAQADQQAREYAPTMLVLDASGSMTKVDAGGSRMEAAKNAVRTVVAAAPAEARMGLTVYGTSTGSSDAEKAAGCKDVTVLRKAERIDKAALTAAVDGIAPRGYTPIGTALRTAADALPKSGPRSIVLVSDGIDTCSPPDPCEVAKELRQQGLDLIAHTIGFGVDAAARKQLTCIAQATGGTYTDAPDPKSLERVLPRVTASALRNYQHAGQPVTGTADVRSAPDLRPGQYLDTLGRDEKRHYAVDVPKDATAYFSATMSYPRGTTADRQDINGLRLRVFDDEGTDCHKTESEMATMSKDGETVSASITWEGAKKSRGVCTGAGRYVFEVEWGPASTDQPERLPLELLVGVEPGVVGGTGAVVAAERVSFVNPAGPARPVPGGGSFTVAGALDGSGHYTDTLQQGEFVFYRVKLNWGQGLAYRVRYDETPDRTTANIVNIETTLYTPFRSPIESDRTAYTGSASSLPTGNKAFATKPVRYNNRTANDSKDRMANIAGWYYISVKLGRALADTDKPRNAVPVHLDLTVAGEPEPGPDYGFASPEAKEGGVFGEGTKPAPETAPTSTSVAVDSASSKGVPVTVWIVVAGAVVLVLVLGGFFLRRRRQPTGFHR</sequence>
<dbReference type="SUPFAM" id="SSF53300">
    <property type="entry name" value="vWA-like"/>
    <property type="match status" value="1"/>
</dbReference>
<feature type="transmembrane region" description="Helical" evidence="2">
    <location>
        <begin position="601"/>
        <end position="622"/>
    </location>
</feature>